<accession>A0ABX0XDC4</accession>
<sequence length="162" mass="18571">MNTLIIQASARPDGDTNKVVRHLAAELKADWIDLLDYKIYPFSYAQEYPGDDQFLELIRSKILTHDKLILATPVYWYTMSAQLKQFLDRISDLLMTHKDLGRQLRGKSLGSVSVGLNTELVTGFHDPFRHTAVYLGMELIEPNHGWVERNRVVLRQERGASS</sequence>
<dbReference type="Pfam" id="PF03358">
    <property type="entry name" value="FMN_red"/>
    <property type="match status" value="1"/>
</dbReference>
<dbReference type="Proteomes" id="UP000770785">
    <property type="component" value="Unassembled WGS sequence"/>
</dbReference>
<evidence type="ECO:0000259" key="3">
    <source>
        <dbReference type="Pfam" id="PF03358"/>
    </source>
</evidence>
<evidence type="ECO:0000313" key="5">
    <source>
        <dbReference type="Proteomes" id="UP000770785"/>
    </source>
</evidence>
<dbReference type="InterPro" id="IPR029039">
    <property type="entry name" value="Flavoprotein-like_sf"/>
</dbReference>
<dbReference type="PANTHER" id="PTHR43278">
    <property type="entry name" value="NAD(P)H-DEPENDENT FMN-CONTAINING OXIDOREDUCTASE YWQN-RELATED"/>
    <property type="match status" value="1"/>
</dbReference>
<name>A0ABX0XDC4_9BACT</name>
<evidence type="ECO:0000313" key="4">
    <source>
        <dbReference type="EMBL" id="NJC27309.1"/>
    </source>
</evidence>
<dbReference type="Gene3D" id="3.40.50.360">
    <property type="match status" value="1"/>
</dbReference>
<dbReference type="InterPro" id="IPR051796">
    <property type="entry name" value="ISF_SsuE-like"/>
</dbReference>
<keyword evidence="1" id="KW-0285">Flavoprotein</keyword>
<evidence type="ECO:0000256" key="1">
    <source>
        <dbReference type="ARBA" id="ARBA00022630"/>
    </source>
</evidence>
<proteinExistence type="predicted"/>
<evidence type="ECO:0000256" key="2">
    <source>
        <dbReference type="ARBA" id="ARBA00022643"/>
    </source>
</evidence>
<dbReference type="RefSeq" id="WP_168038274.1">
    <property type="nucleotide sequence ID" value="NZ_JAATJH010000004.1"/>
</dbReference>
<organism evidence="4 5">
    <name type="scientific">Neolewinella antarctica</name>
    <dbReference type="NCBI Taxonomy" id="442734"/>
    <lineage>
        <taxon>Bacteria</taxon>
        <taxon>Pseudomonadati</taxon>
        <taxon>Bacteroidota</taxon>
        <taxon>Saprospiria</taxon>
        <taxon>Saprospirales</taxon>
        <taxon>Lewinellaceae</taxon>
        <taxon>Neolewinella</taxon>
    </lineage>
</organism>
<dbReference type="EMBL" id="JAATJH010000004">
    <property type="protein sequence ID" value="NJC27309.1"/>
    <property type="molecule type" value="Genomic_DNA"/>
</dbReference>
<keyword evidence="2" id="KW-0288">FMN</keyword>
<gene>
    <name evidence="4" type="ORF">GGR27_002822</name>
</gene>
<dbReference type="PANTHER" id="PTHR43278:SF4">
    <property type="entry name" value="NAD(P)H-DEPENDENT FMN-CONTAINING OXIDOREDUCTASE YWQN-RELATED"/>
    <property type="match status" value="1"/>
</dbReference>
<keyword evidence="5" id="KW-1185">Reference proteome</keyword>
<feature type="domain" description="NADPH-dependent FMN reductase-like" evidence="3">
    <location>
        <begin position="1"/>
        <end position="137"/>
    </location>
</feature>
<dbReference type="InterPro" id="IPR005025">
    <property type="entry name" value="FMN_Rdtase-like_dom"/>
</dbReference>
<dbReference type="SUPFAM" id="SSF52218">
    <property type="entry name" value="Flavoproteins"/>
    <property type="match status" value="1"/>
</dbReference>
<protein>
    <submittedName>
        <fullName evidence="4">Multimeric flavodoxin WrbA</fullName>
    </submittedName>
</protein>
<comment type="caution">
    <text evidence="4">The sequence shown here is derived from an EMBL/GenBank/DDBJ whole genome shotgun (WGS) entry which is preliminary data.</text>
</comment>
<reference evidence="4 5" key="1">
    <citation type="submission" date="2020-03" db="EMBL/GenBank/DDBJ databases">
        <title>Genomic Encyclopedia of Type Strains, Phase IV (KMG-IV): sequencing the most valuable type-strain genomes for metagenomic binning, comparative biology and taxonomic classification.</title>
        <authorList>
            <person name="Goeker M."/>
        </authorList>
    </citation>
    <scope>NUCLEOTIDE SEQUENCE [LARGE SCALE GENOMIC DNA]</scope>
    <source>
        <strain evidence="4 5">DSM 105096</strain>
    </source>
</reference>